<evidence type="ECO:0000256" key="1">
    <source>
        <dbReference type="ARBA" id="ARBA00003328"/>
    </source>
</evidence>
<dbReference type="PANTHER" id="PTHR18945">
    <property type="entry name" value="NEUROTRANSMITTER GATED ION CHANNEL"/>
    <property type="match status" value="1"/>
</dbReference>
<evidence type="ECO:0000256" key="2">
    <source>
        <dbReference type="ARBA" id="ARBA00009237"/>
    </source>
</evidence>
<evidence type="ECO:0000256" key="11">
    <source>
        <dbReference type="ARBA" id="ARBA00023157"/>
    </source>
</evidence>
<protein>
    <submittedName>
        <fullName evidence="22">Acetylcholine receptor subunit beta-like 2</fullName>
    </submittedName>
</protein>
<keyword evidence="15" id="KW-1071">Ligand-gated ion channel</keyword>
<dbReference type="PRINTS" id="PR00254">
    <property type="entry name" value="NICOTINICR"/>
</dbReference>
<keyword evidence="3 18" id="KW-0813">Transport</keyword>
<evidence type="ECO:0000256" key="9">
    <source>
        <dbReference type="ARBA" id="ARBA00023065"/>
    </source>
</evidence>
<evidence type="ECO:0000256" key="19">
    <source>
        <dbReference type="SAM" id="MobiDB-lite"/>
    </source>
</evidence>
<comment type="subcellular location">
    <subcellularLocation>
        <location evidence="17">Postsynaptic cell membrane</location>
        <topology evidence="17">Multi-pass membrane protein</topology>
    </subcellularLocation>
</comment>
<dbReference type="OrthoDB" id="5975154at2759"/>
<feature type="transmembrane region" description="Helical" evidence="18">
    <location>
        <begin position="491"/>
        <end position="509"/>
    </location>
</feature>
<feature type="transmembrane region" description="Helical" evidence="18">
    <location>
        <begin position="325"/>
        <end position="348"/>
    </location>
</feature>
<evidence type="ECO:0000256" key="3">
    <source>
        <dbReference type="ARBA" id="ARBA00022448"/>
    </source>
</evidence>
<dbReference type="InterPro" id="IPR018000">
    <property type="entry name" value="Neurotransmitter_ion_chnl_CS"/>
</dbReference>
<dbReference type="FunFam" id="1.20.58.390:FF:000030">
    <property type="entry name" value="Acetylcholine receptor subunit alpha-L1"/>
    <property type="match status" value="1"/>
</dbReference>
<keyword evidence="13" id="KW-0325">Glycoprotein</keyword>
<dbReference type="NCBIfam" id="TIGR00860">
    <property type="entry name" value="LIC"/>
    <property type="match status" value="1"/>
</dbReference>
<dbReference type="SUPFAM" id="SSF90112">
    <property type="entry name" value="Neurotransmitter-gated ion-channel transmembrane pore"/>
    <property type="match status" value="1"/>
</dbReference>
<dbReference type="Gene3D" id="2.70.170.10">
    <property type="entry name" value="Neurotransmitter-gated ion-channel ligand-binding domain"/>
    <property type="match status" value="1"/>
</dbReference>
<evidence type="ECO:0000256" key="13">
    <source>
        <dbReference type="ARBA" id="ARBA00023180"/>
    </source>
</evidence>
<evidence type="ECO:0000256" key="14">
    <source>
        <dbReference type="ARBA" id="ARBA00023257"/>
    </source>
</evidence>
<evidence type="ECO:0000256" key="6">
    <source>
        <dbReference type="ARBA" id="ARBA00022729"/>
    </source>
</evidence>
<dbReference type="GO" id="GO:0004888">
    <property type="term" value="F:transmembrane signaling receptor activity"/>
    <property type="evidence" value="ECO:0007669"/>
    <property type="project" value="InterPro"/>
</dbReference>
<feature type="region of interest" description="Disordered" evidence="19">
    <location>
        <begin position="379"/>
        <end position="418"/>
    </location>
</feature>
<proteinExistence type="inferred from homology"/>
<name>A0A1W0WF19_HYPEX</name>
<dbReference type="CDD" id="cd19031">
    <property type="entry name" value="LGIC_ECD_nAChR_proto_alpha-like"/>
    <property type="match status" value="1"/>
</dbReference>
<gene>
    <name evidence="22" type="ORF">BV898_11921</name>
</gene>
<evidence type="ECO:0000313" key="22">
    <source>
        <dbReference type="EMBL" id="OQV13810.1"/>
    </source>
</evidence>
<dbReference type="GO" id="GO:0007271">
    <property type="term" value="P:synaptic transmission, cholinergic"/>
    <property type="evidence" value="ECO:0007669"/>
    <property type="project" value="UniProtKB-ARBA"/>
</dbReference>
<dbReference type="InterPro" id="IPR036719">
    <property type="entry name" value="Neuro-gated_channel_TM_sf"/>
</dbReference>
<comment type="similarity">
    <text evidence="2">Belongs to the ligand-gated ion channel (TC 1.A.9) family. Acetylcholine receptor (TC 1.A.9.1) subfamily.</text>
</comment>
<evidence type="ECO:0000256" key="4">
    <source>
        <dbReference type="ARBA" id="ARBA00022475"/>
    </source>
</evidence>
<feature type="transmembrane region" description="Helical" evidence="18">
    <location>
        <begin position="291"/>
        <end position="313"/>
    </location>
</feature>
<evidence type="ECO:0000256" key="5">
    <source>
        <dbReference type="ARBA" id="ARBA00022692"/>
    </source>
</evidence>
<feature type="domain" description="Neurotransmitter-gated ion-channel ligand-binding" evidence="20">
    <location>
        <begin position="44"/>
        <end position="259"/>
    </location>
</feature>
<keyword evidence="5 18" id="KW-0812">Transmembrane</keyword>
<dbReference type="EMBL" id="MTYJ01000115">
    <property type="protein sequence ID" value="OQV13810.1"/>
    <property type="molecule type" value="Genomic_DNA"/>
</dbReference>
<keyword evidence="10 18" id="KW-0472">Membrane</keyword>
<dbReference type="GO" id="GO:0022848">
    <property type="term" value="F:acetylcholine-gated monoatomic cation-selective channel activity"/>
    <property type="evidence" value="ECO:0007669"/>
    <property type="project" value="InterPro"/>
</dbReference>
<keyword evidence="9 18" id="KW-0406">Ion transport</keyword>
<organism evidence="22 23">
    <name type="scientific">Hypsibius exemplaris</name>
    <name type="common">Freshwater tardigrade</name>
    <dbReference type="NCBI Taxonomy" id="2072580"/>
    <lineage>
        <taxon>Eukaryota</taxon>
        <taxon>Metazoa</taxon>
        <taxon>Ecdysozoa</taxon>
        <taxon>Tardigrada</taxon>
        <taxon>Eutardigrada</taxon>
        <taxon>Parachela</taxon>
        <taxon>Hypsibioidea</taxon>
        <taxon>Hypsibiidae</taxon>
        <taxon>Hypsibius</taxon>
    </lineage>
</organism>
<keyword evidence="14" id="KW-0628">Postsynaptic cell membrane</keyword>
<evidence type="ECO:0000256" key="12">
    <source>
        <dbReference type="ARBA" id="ARBA00023170"/>
    </source>
</evidence>
<evidence type="ECO:0000256" key="8">
    <source>
        <dbReference type="ARBA" id="ARBA00023018"/>
    </source>
</evidence>
<dbReference type="SUPFAM" id="SSF63712">
    <property type="entry name" value="Nicotinic receptor ligand binding domain-like"/>
    <property type="match status" value="1"/>
</dbReference>
<dbReference type="CDD" id="cd19064">
    <property type="entry name" value="LGIC_TM_nAChR"/>
    <property type="match status" value="1"/>
</dbReference>
<keyword evidence="12 22" id="KW-0675">Receptor</keyword>
<evidence type="ECO:0000256" key="17">
    <source>
        <dbReference type="ARBA" id="ARBA00034104"/>
    </source>
</evidence>
<evidence type="ECO:0000259" key="21">
    <source>
        <dbReference type="Pfam" id="PF02932"/>
    </source>
</evidence>
<accession>A0A1W0WF19</accession>
<dbReference type="Proteomes" id="UP000192578">
    <property type="component" value="Unassembled WGS sequence"/>
</dbReference>
<evidence type="ECO:0000256" key="10">
    <source>
        <dbReference type="ARBA" id="ARBA00023136"/>
    </source>
</evidence>
<dbReference type="InterPro" id="IPR006202">
    <property type="entry name" value="Neur_chan_lig-bd"/>
</dbReference>
<dbReference type="FunFam" id="1.20.58.390:FF:000012">
    <property type="entry name" value="Acetylcholine receptor subunit alpha-like"/>
    <property type="match status" value="1"/>
</dbReference>
<comment type="caution">
    <text evidence="22">The sequence shown here is derived from an EMBL/GenBank/DDBJ whole genome shotgun (WGS) entry which is preliminary data.</text>
</comment>
<dbReference type="PROSITE" id="PS00236">
    <property type="entry name" value="NEUROTR_ION_CHANNEL"/>
    <property type="match status" value="1"/>
</dbReference>
<feature type="domain" description="Neurotransmitter-gated ion-channel transmembrane" evidence="21">
    <location>
        <begin position="266"/>
        <end position="507"/>
    </location>
</feature>
<dbReference type="PRINTS" id="PR00252">
    <property type="entry name" value="NRIONCHANNEL"/>
</dbReference>
<dbReference type="InterPro" id="IPR006029">
    <property type="entry name" value="Neurotrans-gated_channel_TM"/>
</dbReference>
<dbReference type="InterPro" id="IPR002394">
    <property type="entry name" value="Nicotinic_acetylcholine_rcpt"/>
</dbReference>
<keyword evidence="11" id="KW-1015">Disulfide bond</keyword>
<dbReference type="Pfam" id="PF02932">
    <property type="entry name" value="Neur_chan_memb"/>
    <property type="match status" value="1"/>
</dbReference>
<dbReference type="GO" id="GO:0045211">
    <property type="term" value="C:postsynaptic membrane"/>
    <property type="evidence" value="ECO:0007669"/>
    <property type="project" value="UniProtKB-SubCell"/>
</dbReference>
<evidence type="ECO:0000259" key="20">
    <source>
        <dbReference type="Pfam" id="PF02931"/>
    </source>
</evidence>
<dbReference type="Gene3D" id="1.20.58.390">
    <property type="entry name" value="Neurotransmitter-gated ion-channel transmembrane domain"/>
    <property type="match status" value="2"/>
</dbReference>
<dbReference type="Pfam" id="PF02931">
    <property type="entry name" value="Neur_chan_LBD"/>
    <property type="match status" value="1"/>
</dbReference>
<keyword evidence="8" id="KW-0770">Synapse</keyword>
<keyword evidence="7 18" id="KW-1133">Transmembrane helix</keyword>
<dbReference type="FunFam" id="2.70.170.10:FF:000013">
    <property type="entry name" value="Acetylcholine receptor subunit alpha"/>
    <property type="match status" value="1"/>
</dbReference>
<evidence type="ECO:0000256" key="16">
    <source>
        <dbReference type="ARBA" id="ARBA00023303"/>
    </source>
</evidence>
<evidence type="ECO:0000313" key="23">
    <source>
        <dbReference type="Proteomes" id="UP000192578"/>
    </source>
</evidence>
<dbReference type="InterPro" id="IPR038050">
    <property type="entry name" value="Neuro_actylchol_rec"/>
</dbReference>
<keyword evidence="4" id="KW-1003">Cell membrane</keyword>
<dbReference type="AlphaFoldDB" id="A0A1W0WF19"/>
<dbReference type="InterPro" id="IPR036734">
    <property type="entry name" value="Neur_chan_lig-bd_sf"/>
</dbReference>
<reference evidence="23" key="1">
    <citation type="submission" date="2017-01" db="EMBL/GenBank/DDBJ databases">
        <title>Comparative genomics of anhydrobiosis in the tardigrade Hypsibius dujardini.</title>
        <authorList>
            <person name="Yoshida Y."/>
            <person name="Koutsovoulos G."/>
            <person name="Laetsch D."/>
            <person name="Stevens L."/>
            <person name="Kumar S."/>
            <person name="Horikawa D."/>
            <person name="Ishino K."/>
            <person name="Komine S."/>
            <person name="Tomita M."/>
            <person name="Blaxter M."/>
            <person name="Arakawa K."/>
        </authorList>
    </citation>
    <scope>NUCLEOTIDE SEQUENCE [LARGE SCALE GENOMIC DNA]</scope>
    <source>
        <strain evidence="23">Z151</strain>
    </source>
</reference>
<comment type="function">
    <text evidence="1">After binding acetylcholine, the AChR responds by an extensive change in conformation that affects all subunits and leads to opening of an ion-conducting channel across the plasma membrane.</text>
</comment>
<sequence length="552" mass="63577">MIACGSGKPFSGRWTEHHVYRGCLWLATVIVCISTAAEGSSDAKRLYDDLMNKYNKLIRPVPTNTGTLTVSLGLKLTQLIDVNEVDQVITTNVWVRQEWNDYKLQWDPAEYGNITVLYIPSEYMWLPDIVLYNNADGNYEVTLMTKAEVRYTGAVRWEPPAIYKSYCLINVEYFPYDQQSCKMKFGSWTYDGWAVDLKPIRGYVDDKTEIKIGMDLSEYYPSIEWDILHVPARRHTIFYPCCSEPYPDITFTIVIRRKTLFFTVNLISPCVAISFLTILVFYLPSDSGEKVTLCISILLSLTVFFLLLAEIIPPTSLVIPLIGKYLLFTMILVTLSIVVTITVLNVHFRNPATHRMPRWVRRLFIQILPRLLLMRRPTHRKDNQLNMGPNRYHQEEEEDSHALNRGRRHSPYGGAAGQQQQQLNYNASPYGQQDNLLTSQDVDHLRRRPYSSDVQRAIDGIRFIADHIRETDSFGNTVQDWKYVAMVLDRLFLWIFSIACVLGTLLIILRAPSLYDTTEAIPKKLCYNVTPGSDESMECLFEAKNALSFLYT</sequence>
<keyword evidence="6" id="KW-0732">Signal</keyword>
<evidence type="ECO:0000256" key="18">
    <source>
        <dbReference type="RuleBase" id="RU000687"/>
    </source>
</evidence>
<dbReference type="InterPro" id="IPR006201">
    <property type="entry name" value="Neur_channel"/>
</dbReference>
<feature type="transmembrane region" description="Helical" evidence="18">
    <location>
        <begin position="260"/>
        <end position="284"/>
    </location>
</feature>
<evidence type="ECO:0000256" key="7">
    <source>
        <dbReference type="ARBA" id="ARBA00022989"/>
    </source>
</evidence>
<evidence type="ECO:0000256" key="15">
    <source>
        <dbReference type="ARBA" id="ARBA00023286"/>
    </source>
</evidence>
<keyword evidence="16 18" id="KW-0407">Ion channel</keyword>
<keyword evidence="23" id="KW-1185">Reference proteome</keyword>